<keyword evidence="3" id="KW-1185">Reference proteome</keyword>
<dbReference type="Gene3D" id="3.40.50.1390">
    <property type="entry name" value="Resolvase, N-terminal catalytic domain"/>
    <property type="match status" value="1"/>
</dbReference>
<name>A0ABY7AHZ8_9FIRM</name>
<dbReference type="EMBL" id="CP113524">
    <property type="protein sequence ID" value="WAJ25838.1"/>
    <property type="molecule type" value="Genomic_DNA"/>
</dbReference>
<protein>
    <submittedName>
        <fullName evidence="2">Recombinase family protein</fullName>
    </submittedName>
</protein>
<dbReference type="InterPro" id="IPR036162">
    <property type="entry name" value="Resolvase-like_N_sf"/>
</dbReference>
<dbReference type="InterPro" id="IPR038109">
    <property type="entry name" value="DNA_bind_recomb_sf"/>
</dbReference>
<dbReference type="Pfam" id="PF13408">
    <property type="entry name" value="Zn_ribbon_recom"/>
    <property type="match status" value="1"/>
</dbReference>
<dbReference type="InterPro" id="IPR011109">
    <property type="entry name" value="DNA_bind_recombinase_dom"/>
</dbReference>
<dbReference type="PANTHER" id="PTHR30461">
    <property type="entry name" value="DNA-INVERTASE FROM LAMBDOID PROPHAGE"/>
    <property type="match status" value="1"/>
</dbReference>
<gene>
    <name evidence="2" type="ORF">OW255_10130</name>
</gene>
<sequence>MESIQENRIYHGAIYIRLSKEDGDKQESNSVGNQRELILSFLKTKPEIVVCSERIDDGYSGVSFERPAIKALFEDIKAGIIDCVIVKDLSRFGRNYIETGRYIEQVFPFLGVRFIAINDGFDSKISQSQTDGIIIPFKNLMNDAYSRDISVKVRSQIKVRYSRGEYIGAFPVYGYVRSKEDKHKLVIDEFAAMTVRDIFKWKIKGYSNQKIAERLNAAGILSPLEYKRMLGWAFSTTFKLKPVAKWSAQAVSRILENEIYTGNMVQGKESSPNYKVKKKFKKPRSEWAIVENTHDGIITKEDFFLVRRIISTDTRTAPEQKELYLFSGILTCGECGKSMIRRPVKSGGKTYIYYICRTNKIDKTRCSNANRIGELRLKACVQEVIRQEINIFSKADDILTYMDTLPGKDNEVTKYCKRLEKKREEYEYYQNLIMGLYDDYKKEILNRENYNSMKSVYETIIDEICQTIGVLEEGLKELLENNNSKNQWLEEFRDIKNITEINRSLLLFFVKEIVVSNKNYIQIIFNFRNEITVPMGVEGDGQNK</sequence>
<dbReference type="PROSITE" id="PS51737">
    <property type="entry name" value="RECOMBINASE_DNA_BIND"/>
    <property type="match status" value="1"/>
</dbReference>
<evidence type="ECO:0000313" key="3">
    <source>
        <dbReference type="Proteomes" id="UP001163115"/>
    </source>
</evidence>
<dbReference type="PANTHER" id="PTHR30461:SF23">
    <property type="entry name" value="DNA RECOMBINASE-RELATED"/>
    <property type="match status" value="1"/>
</dbReference>
<dbReference type="Gene3D" id="3.90.1750.20">
    <property type="entry name" value="Putative Large Serine Recombinase, Chain B, Domain 2"/>
    <property type="match status" value="1"/>
</dbReference>
<dbReference type="Proteomes" id="UP001163115">
    <property type="component" value="Chromosome"/>
</dbReference>
<organism evidence="2 3">
    <name type="scientific">Lacrimispora xylanolytica</name>
    <dbReference type="NCBI Taxonomy" id="29375"/>
    <lineage>
        <taxon>Bacteria</taxon>
        <taxon>Bacillati</taxon>
        <taxon>Bacillota</taxon>
        <taxon>Clostridia</taxon>
        <taxon>Lachnospirales</taxon>
        <taxon>Lachnospiraceae</taxon>
        <taxon>Lacrimispora</taxon>
    </lineage>
</organism>
<dbReference type="Pfam" id="PF07508">
    <property type="entry name" value="Recombinase"/>
    <property type="match status" value="1"/>
</dbReference>
<dbReference type="Pfam" id="PF00239">
    <property type="entry name" value="Resolvase"/>
    <property type="match status" value="1"/>
</dbReference>
<dbReference type="SMART" id="SM00857">
    <property type="entry name" value="Resolvase"/>
    <property type="match status" value="1"/>
</dbReference>
<dbReference type="InterPro" id="IPR006119">
    <property type="entry name" value="Resolv_N"/>
</dbReference>
<evidence type="ECO:0000259" key="1">
    <source>
        <dbReference type="PROSITE" id="PS51737"/>
    </source>
</evidence>
<accession>A0ABY7AHZ8</accession>
<dbReference type="SUPFAM" id="SSF53041">
    <property type="entry name" value="Resolvase-like"/>
    <property type="match status" value="1"/>
</dbReference>
<proteinExistence type="predicted"/>
<dbReference type="InterPro" id="IPR025827">
    <property type="entry name" value="Zn_ribbon_recom_dom"/>
</dbReference>
<evidence type="ECO:0000313" key="2">
    <source>
        <dbReference type="EMBL" id="WAJ25838.1"/>
    </source>
</evidence>
<feature type="domain" description="Recombinase" evidence="1">
    <location>
        <begin position="172"/>
        <end position="316"/>
    </location>
</feature>
<reference evidence="2" key="1">
    <citation type="submission" date="2022-11" db="EMBL/GenBank/DDBJ databases">
        <title>Lacrimispora xylanolytica sy1, complete genome.</title>
        <authorList>
            <person name="Choi S."/>
        </authorList>
    </citation>
    <scope>NUCLEOTIDE SEQUENCE</scope>
    <source>
        <strain evidence="2">Sy1</strain>
    </source>
</reference>
<dbReference type="RefSeq" id="WP_268116510.1">
    <property type="nucleotide sequence ID" value="NZ_CP113524.1"/>
</dbReference>
<dbReference type="InterPro" id="IPR050639">
    <property type="entry name" value="SSR_resolvase"/>
</dbReference>